<dbReference type="Proteomes" id="UP000033695">
    <property type="component" value="Unassembled WGS sequence"/>
</dbReference>
<keyword evidence="6 10" id="KW-0378">Hydrolase</keyword>
<keyword evidence="4 10" id="KW-0540">Nuclease</keyword>
<keyword evidence="15" id="KW-1185">Reference proteome</keyword>
<dbReference type="EMBL" id="JXBZ01000007">
    <property type="protein sequence ID" value="KJY48929.1"/>
    <property type="molecule type" value="Genomic_DNA"/>
</dbReference>
<dbReference type="PROSITE" id="PS51193">
    <property type="entry name" value="HELICASE_ATP_BIND_2"/>
    <property type="match status" value="1"/>
</dbReference>
<dbReference type="FunFam" id="3.30.420.10:FF:000045">
    <property type="entry name" value="3'-5' exonuclease DinG"/>
    <property type="match status" value="1"/>
</dbReference>
<comment type="caution">
    <text evidence="10">Lacks conserved residue(s) required for the propagation of feature annotation.</text>
</comment>
<dbReference type="OrthoDB" id="9803913at2"/>
<evidence type="ECO:0000313" key="15">
    <source>
        <dbReference type="Proteomes" id="UP000033695"/>
    </source>
</evidence>
<dbReference type="InterPro" id="IPR014013">
    <property type="entry name" value="Helic_SF1/SF2_ATP-bd_DinG/Rad3"/>
</dbReference>
<dbReference type="GO" id="GO:0003677">
    <property type="term" value="F:DNA binding"/>
    <property type="evidence" value="ECO:0007669"/>
    <property type="project" value="InterPro"/>
</dbReference>
<dbReference type="CDD" id="cd06127">
    <property type="entry name" value="DEDDh"/>
    <property type="match status" value="1"/>
</dbReference>
<feature type="domain" description="Helicase ATP-binding" evidence="13">
    <location>
        <begin position="246"/>
        <end position="528"/>
    </location>
</feature>
<dbReference type="AlphaFoldDB" id="A0A0F4KSH9"/>
<dbReference type="InterPro" id="IPR006555">
    <property type="entry name" value="ATP-dep_Helicase_C"/>
</dbReference>
<protein>
    <recommendedName>
        <fullName evidence="10 11">3'-5' exonuclease DinG</fullName>
        <ecNumber evidence="10 11">3.1.-.-</ecNumber>
    </recommendedName>
</protein>
<dbReference type="InterPro" id="IPR006054">
    <property type="entry name" value="DnaQ"/>
</dbReference>
<evidence type="ECO:0000256" key="3">
    <source>
        <dbReference type="ARBA" id="ARBA00022705"/>
    </source>
</evidence>
<keyword evidence="1" id="KW-0808">Transferase</keyword>
<organism evidence="14 15">
    <name type="scientific">Bombilactobacillus mellis</name>
    <dbReference type="NCBI Taxonomy" id="1218508"/>
    <lineage>
        <taxon>Bacteria</taxon>
        <taxon>Bacillati</taxon>
        <taxon>Bacillota</taxon>
        <taxon>Bacilli</taxon>
        <taxon>Lactobacillales</taxon>
        <taxon>Lactobacillaceae</taxon>
        <taxon>Bombilactobacillus</taxon>
    </lineage>
</organism>
<evidence type="ECO:0000256" key="4">
    <source>
        <dbReference type="ARBA" id="ARBA00022722"/>
    </source>
</evidence>
<evidence type="ECO:0000256" key="8">
    <source>
        <dbReference type="ARBA" id="ARBA00022840"/>
    </source>
</evidence>
<evidence type="ECO:0000256" key="2">
    <source>
        <dbReference type="ARBA" id="ARBA00022695"/>
    </source>
</evidence>
<gene>
    <name evidence="10 11" type="primary">dinG</name>
    <name evidence="14" type="ORF">JG29_07490</name>
</gene>
<dbReference type="PROSITE" id="PS51192">
    <property type="entry name" value="HELICASE_ATP_BIND_1"/>
    <property type="match status" value="1"/>
</dbReference>
<keyword evidence="8 10" id="KW-0067">ATP-binding</keyword>
<dbReference type="STRING" id="1218508.JG29_07490"/>
<dbReference type="GO" id="GO:0005829">
    <property type="term" value="C:cytosol"/>
    <property type="evidence" value="ECO:0007669"/>
    <property type="project" value="TreeGrafter"/>
</dbReference>
<evidence type="ECO:0000259" key="13">
    <source>
        <dbReference type="PROSITE" id="PS51193"/>
    </source>
</evidence>
<evidence type="ECO:0000256" key="7">
    <source>
        <dbReference type="ARBA" id="ARBA00022839"/>
    </source>
</evidence>
<dbReference type="Gene3D" id="3.30.420.10">
    <property type="entry name" value="Ribonuclease H-like superfamily/Ribonuclease H"/>
    <property type="match status" value="1"/>
</dbReference>
<dbReference type="GO" id="GO:0005524">
    <property type="term" value="F:ATP binding"/>
    <property type="evidence" value="ECO:0007669"/>
    <property type="project" value="UniProtKB-UniRule"/>
</dbReference>
<evidence type="ECO:0000256" key="9">
    <source>
        <dbReference type="ARBA" id="ARBA00022932"/>
    </source>
</evidence>
<dbReference type="SUPFAM" id="SSF53098">
    <property type="entry name" value="Ribonuclease H-like"/>
    <property type="match status" value="1"/>
</dbReference>
<dbReference type="EC" id="3.1.-.-" evidence="10 11"/>
<name>A0A0F4KSH9_9LACO</name>
<evidence type="ECO:0000256" key="11">
    <source>
        <dbReference type="RuleBase" id="RU364106"/>
    </source>
</evidence>
<dbReference type="InterPro" id="IPR012337">
    <property type="entry name" value="RNaseH-like_sf"/>
</dbReference>
<dbReference type="NCBIfam" id="TIGR01407">
    <property type="entry name" value="dinG_rel"/>
    <property type="match status" value="1"/>
</dbReference>
<dbReference type="Pfam" id="PF13307">
    <property type="entry name" value="Helicase_C_2"/>
    <property type="match status" value="1"/>
</dbReference>
<dbReference type="PANTHER" id="PTHR30231:SF41">
    <property type="entry name" value="DNA POLYMERASE III SUBUNIT EPSILON"/>
    <property type="match status" value="1"/>
</dbReference>
<dbReference type="GO" id="GO:0003887">
    <property type="term" value="F:DNA-directed DNA polymerase activity"/>
    <property type="evidence" value="ECO:0007669"/>
    <property type="project" value="UniProtKB-KW"/>
</dbReference>
<feature type="binding site" evidence="10">
    <location>
        <begin position="282"/>
        <end position="289"/>
    </location>
    <ligand>
        <name>ATP</name>
        <dbReference type="ChEBI" id="CHEBI:30616"/>
    </ligand>
</feature>
<dbReference type="PANTHER" id="PTHR30231">
    <property type="entry name" value="DNA POLYMERASE III SUBUNIT EPSILON"/>
    <property type="match status" value="1"/>
</dbReference>
<dbReference type="InterPro" id="IPR006310">
    <property type="entry name" value="DinG"/>
</dbReference>
<comment type="function">
    <text evidence="10 11">3'-5' exonuclease.</text>
</comment>
<reference evidence="14 15" key="1">
    <citation type="submission" date="2014-12" db="EMBL/GenBank/DDBJ databases">
        <title>Comparative genomics of the lactic acid bacteria isolated from the honey bee gut.</title>
        <authorList>
            <person name="Ellegaard K.M."/>
            <person name="Tamarit D."/>
            <person name="Javelind E."/>
            <person name="Olofsson T."/>
            <person name="Andersson S.G."/>
            <person name="Vasquez A."/>
        </authorList>
    </citation>
    <scope>NUCLEOTIDE SEQUENCE [LARGE SCALE GENOMIC DNA]</scope>
    <source>
        <strain evidence="14 15">Hon2</strain>
    </source>
</reference>
<accession>A0A0F4KSH9</accession>
<dbReference type="InterPro" id="IPR011545">
    <property type="entry name" value="DEAD/DEAH_box_helicase_dom"/>
</dbReference>
<evidence type="ECO:0000256" key="6">
    <source>
        <dbReference type="ARBA" id="ARBA00022801"/>
    </source>
</evidence>
<evidence type="ECO:0000256" key="10">
    <source>
        <dbReference type="HAMAP-Rule" id="MF_02206"/>
    </source>
</evidence>
<dbReference type="GO" id="GO:0008408">
    <property type="term" value="F:3'-5' exonuclease activity"/>
    <property type="evidence" value="ECO:0007669"/>
    <property type="project" value="UniProtKB-UniRule"/>
</dbReference>
<evidence type="ECO:0000256" key="5">
    <source>
        <dbReference type="ARBA" id="ARBA00022741"/>
    </source>
</evidence>
<dbReference type="InterPro" id="IPR013520">
    <property type="entry name" value="Ribonucl_H"/>
</dbReference>
<dbReference type="InterPro" id="IPR036397">
    <property type="entry name" value="RNaseH_sf"/>
</dbReference>
<keyword evidence="5 10" id="KW-0547">Nucleotide-binding</keyword>
<proteinExistence type="inferred from homology"/>
<keyword evidence="7 10" id="KW-0269">Exonuclease</keyword>
<dbReference type="GO" id="GO:0004386">
    <property type="term" value="F:helicase activity"/>
    <property type="evidence" value="ECO:0007669"/>
    <property type="project" value="InterPro"/>
</dbReference>
<dbReference type="InterPro" id="IPR014001">
    <property type="entry name" value="Helicase_ATP-bd"/>
</dbReference>
<dbReference type="Pfam" id="PF00929">
    <property type="entry name" value="RNase_T"/>
    <property type="match status" value="1"/>
</dbReference>
<dbReference type="GO" id="GO:0045004">
    <property type="term" value="P:DNA replication proofreading"/>
    <property type="evidence" value="ECO:0007669"/>
    <property type="project" value="TreeGrafter"/>
</dbReference>
<dbReference type="HAMAP" id="MF_02206">
    <property type="entry name" value="DinG_exonucl"/>
    <property type="match status" value="1"/>
</dbReference>
<dbReference type="GO" id="GO:0016818">
    <property type="term" value="F:hydrolase activity, acting on acid anhydrides, in phosphorus-containing anhydrides"/>
    <property type="evidence" value="ECO:0007669"/>
    <property type="project" value="InterPro"/>
</dbReference>
<dbReference type="SMART" id="SM00479">
    <property type="entry name" value="EXOIII"/>
    <property type="match status" value="1"/>
</dbReference>
<sequence length="929" mass="106252">MLIDKKYVVVDLETTGTQFKNGDKIIQFAAVTIEHSQIVRQDNFLINPQQPLSAKISELTGIKDAQLSSQPVFARFVPQIKQILQDAVFVAHNVNFDLPFLQAELQAADQSTLSNSAIDTVELAQILLPQAPSFKLADLTNYLNIEHLNPHQANSDALVTAQLFLYLQEQLRHLPQPTLRLLKHFTKSLIRQTGDFMAAIIDQACAQPQALPNYLVDVHGLVLQKPRPLTGSLPKPSKYPTSTAKKEKLFDQVISSRPQQMKMMNFVHRKLEQKSPLALVDAPTGMGKTLGYLFPLSYYLDQGKPVIIATSTKLLQQQLLQESLPLLSRLRQRHYSATVINSAHNYLDLDNFYQILPLDTGHRPADLLKMRLIVWLTQTRTGSLAELNLTNYQSNLFKLIVSNGHRQSGLFMQYDFWHRRCLNAAQSDVIITNQAYLLKNIDLDLWKSAQVLIVDEANNLIQQSLRPQARLQIRPLKDALKKTSDILYQQRVTIRSFFHQSRLNSWGHNDLLELDNRFNEVRQQIQILEADLLSNYIKKMVPLSQRQQPLDLPLKTQQVHTATLKTLNKLAQILQALLSKLAYLFKLYQQVADNSVVVIDQIMYHLQIEYQTILFQERQLEEVLASLSIWQQNTGLIVHMVNYNNWDSLSLATQVFDHNLIMDYLQEKFQTTILVGAALAYQHSFHNFCQQLGLTQKVPAKDYLLLKRDYPLDRQIQIYLPNNTPSPRKVLEFDEFLPGAIADLLLQNDCKTLVMFNSLQTLQRVYDYLQTTALDNQREILAQGITGSAQRLKKRFALNKNAILLAANSFGEGLNLSNGDLSLVIISRLPFEAPDNPFVKAKNNYWQQQGLNPFKVESLPTAARRLKQEVGRLIRSPSDHGAVVILDRRLATTKYGQRLYQELDLPDYNQELTLPEIALQIKMFLKTNF</sequence>
<keyword evidence="9" id="KW-0239">DNA-directed DNA polymerase</keyword>
<evidence type="ECO:0000256" key="1">
    <source>
        <dbReference type="ARBA" id="ARBA00022679"/>
    </source>
</evidence>
<dbReference type="RefSeq" id="WP_045922595.1">
    <property type="nucleotide sequence ID" value="NZ_JBHTHW010000003.1"/>
</dbReference>
<evidence type="ECO:0000259" key="12">
    <source>
        <dbReference type="PROSITE" id="PS51192"/>
    </source>
</evidence>
<evidence type="ECO:0000313" key="14">
    <source>
        <dbReference type="EMBL" id="KJY48929.1"/>
    </source>
</evidence>
<dbReference type="NCBIfam" id="TIGR00573">
    <property type="entry name" value="dnaq"/>
    <property type="match status" value="1"/>
</dbReference>
<dbReference type="SMART" id="SM00491">
    <property type="entry name" value="HELICc2"/>
    <property type="match status" value="1"/>
</dbReference>
<comment type="caution">
    <text evidence="14">The sequence shown here is derived from an EMBL/GenBank/DDBJ whole genome shotgun (WGS) entry which is preliminary data.</text>
</comment>
<keyword evidence="3" id="KW-0235">DNA replication</keyword>
<dbReference type="PATRIC" id="fig|1218508.4.peg.767"/>
<keyword evidence="2" id="KW-0548">Nucleotidyltransferase</keyword>
<dbReference type="Pfam" id="PF00270">
    <property type="entry name" value="DEAD"/>
    <property type="match status" value="1"/>
</dbReference>
<dbReference type="SUPFAM" id="SSF52540">
    <property type="entry name" value="P-loop containing nucleoside triphosphate hydrolases"/>
    <property type="match status" value="1"/>
</dbReference>
<comment type="similarity">
    <text evidence="10 11">Belongs to the helicase family. DinG subfamily. Type 2 sub-subfamily.</text>
</comment>
<dbReference type="HOGENOM" id="CLU_012117_1_0_9"/>
<dbReference type="Gene3D" id="3.40.50.300">
    <property type="entry name" value="P-loop containing nucleotide triphosphate hydrolases"/>
    <property type="match status" value="2"/>
</dbReference>
<dbReference type="InterPro" id="IPR027417">
    <property type="entry name" value="P-loop_NTPase"/>
</dbReference>
<feature type="domain" description="Helicase ATP-binding" evidence="12">
    <location>
        <begin position="269"/>
        <end position="398"/>
    </location>
</feature>